<sequence>MVTYCRVFILNLRTLTKPLRILLKAKVASEWTEEWTENVFENTKGALSTEPTMNFYDPTKPTKLVIDAIQTGLGALSLRFQERAMSTSHYKSKAVTSTDYAALKLKWKP</sequence>
<dbReference type="AlphaFoldDB" id="A0AAV7PDD3"/>
<dbReference type="InterPro" id="IPR043502">
    <property type="entry name" value="DNA/RNA_pol_sf"/>
</dbReference>
<comment type="caution">
    <text evidence="2">The sequence shown here is derived from an EMBL/GenBank/DDBJ whole genome shotgun (WGS) entry which is preliminary data.</text>
</comment>
<dbReference type="SUPFAM" id="SSF56672">
    <property type="entry name" value="DNA/RNA polymerases"/>
    <property type="match status" value="1"/>
</dbReference>
<dbReference type="Gene3D" id="3.30.70.270">
    <property type="match status" value="1"/>
</dbReference>
<accession>A0AAV7PDD3</accession>
<proteinExistence type="predicted"/>
<reference evidence="2" key="1">
    <citation type="journal article" date="2022" name="bioRxiv">
        <title>Sequencing and chromosome-scale assembly of the giantPleurodeles waltlgenome.</title>
        <authorList>
            <person name="Brown T."/>
            <person name="Elewa A."/>
            <person name="Iarovenko S."/>
            <person name="Subramanian E."/>
            <person name="Araus A.J."/>
            <person name="Petzold A."/>
            <person name="Susuki M."/>
            <person name="Suzuki K.-i.T."/>
            <person name="Hayashi T."/>
            <person name="Toyoda A."/>
            <person name="Oliveira C."/>
            <person name="Osipova E."/>
            <person name="Leigh N.D."/>
            <person name="Simon A."/>
            <person name="Yun M.H."/>
        </authorList>
    </citation>
    <scope>NUCLEOTIDE SEQUENCE</scope>
    <source>
        <strain evidence="2">20211129_DDA</strain>
        <tissue evidence="2">Liver</tissue>
    </source>
</reference>
<dbReference type="InterPro" id="IPR041577">
    <property type="entry name" value="RT_RNaseH_2"/>
</dbReference>
<dbReference type="InterPro" id="IPR050951">
    <property type="entry name" value="Retrovirus_Pol_polyprotein"/>
</dbReference>
<dbReference type="EMBL" id="JANPWB010000011">
    <property type="protein sequence ID" value="KAJ1123260.1"/>
    <property type="molecule type" value="Genomic_DNA"/>
</dbReference>
<feature type="domain" description="Reverse transcriptase/retrotransposon-derived protein RNase H-like" evidence="1">
    <location>
        <begin position="31"/>
        <end position="98"/>
    </location>
</feature>
<dbReference type="Pfam" id="PF17919">
    <property type="entry name" value="RT_RNaseH_2"/>
    <property type="match status" value="1"/>
</dbReference>
<evidence type="ECO:0000259" key="1">
    <source>
        <dbReference type="Pfam" id="PF17919"/>
    </source>
</evidence>
<organism evidence="2 3">
    <name type="scientific">Pleurodeles waltl</name>
    <name type="common">Iberian ribbed newt</name>
    <dbReference type="NCBI Taxonomy" id="8319"/>
    <lineage>
        <taxon>Eukaryota</taxon>
        <taxon>Metazoa</taxon>
        <taxon>Chordata</taxon>
        <taxon>Craniata</taxon>
        <taxon>Vertebrata</taxon>
        <taxon>Euteleostomi</taxon>
        <taxon>Amphibia</taxon>
        <taxon>Batrachia</taxon>
        <taxon>Caudata</taxon>
        <taxon>Salamandroidea</taxon>
        <taxon>Salamandridae</taxon>
        <taxon>Pleurodelinae</taxon>
        <taxon>Pleurodeles</taxon>
    </lineage>
</organism>
<evidence type="ECO:0000313" key="2">
    <source>
        <dbReference type="EMBL" id="KAJ1123260.1"/>
    </source>
</evidence>
<dbReference type="PANTHER" id="PTHR37984">
    <property type="entry name" value="PROTEIN CBG26694"/>
    <property type="match status" value="1"/>
</dbReference>
<protein>
    <recommendedName>
        <fullName evidence="1">Reverse transcriptase/retrotransposon-derived protein RNase H-like domain-containing protein</fullName>
    </recommendedName>
</protein>
<evidence type="ECO:0000313" key="3">
    <source>
        <dbReference type="Proteomes" id="UP001066276"/>
    </source>
</evidence>
<dbReference type="PANTHER" id="PTHR37984:SF9">
    <property type="entry name" value="INTEGRASE CATALYTIC DOMAIN-CONTAINING PROTEIN"/>
    <property type="match status" value="1"/>
</dbReference>
<keyword evidence="3" id="KW-1185">Reference proteome</keyword>
<gene>
    <name evidence="2" type="ORF">NDU88_001733</name>
</gene>
<dbReference type="Proteomes" id="UP001066276">
    <property type="component" value="Chromosome 7"/>
</dbReference>
<dbReference type="InterPro" id="IPR043128">
    <property type="entry name" value="Rev_trsase/Diguanyl_cyclase"/>
</dbReference>
<name>A0AAV7PDD3_PLEWA</name>